<feature type="domain" description="CSD" evidence="6">
    <location>
        <begin position="183"/>
        <end position="253"/>
    </location>
</feature>
<dbReference type="GO" id="GO:0005737">
    <property type="term" value="C:cytoplasm"/>
    <property type="evidence" value="ECO:0007669"/>
    <property type="project" value="UniProtKB-SubCell"/>
</dbReference>
<evidence type="ECO:0000256" key="2">
    <source>
        <dbReference type="ARBA" id="ARBA00008840"/>
    </source>
</evidence>
<keyword evidence="5" id="KW-0472">Membrane</keyword>
<dbReference type="Gene3D" id="4.10.60.10">
    <property type="entry name" value="Zinc finger, CCHC-type"/>
    <property type="match status" value="1"/>
</dbReference>
<feature type="compositionally biased region" description="Basic and acidic residues" evidence="4">
    <location>
        <begin position="316"/>
        <end position="340"/>
    </location>
</feature>
<feature type="transmembrane region" description="Helical" evidence="5">
    <location>
        <begin position="84"/>
        <end position="108"/>
    </location>
</feature>
<protein>
    <recommendedName>
        <fullName evidence="6">CSD domain-containing protein</fullName>
    </recommendedName>
</protein>
<dbReference type="InterPro" id="IPR051373">
    <property type="entry name" value="Lin-28_RNA-binding"/>
</dbReference>
<evidence type="ECO:0000259" key="6">
    <source>
        <dbReference type="PROSITE" id="PS51857"/>
    </source>
</evidence>
<keyword evidence="3" id="KW-0963">Cytoplasm</keyword>
<comment type="similarity">
    <text evidence="2">Belongs to the lin-28 family.</text>
</comment>
<dbReference type="Gene3D" id="2.40.50.140">
    <property type="entry name" value="Nucleic acid-binding proteins"/>
    <property type="match status" value="1"/>
</dbReference>
<keyword evidence="8" id="KW-1185">Reference proteome</keyword>
<dbReference type="InterPro" id="IPR001878">
    <property type="entry name" value="Znf_CCHC"/>
</dbReference>
<dbReference type="GO" id="GO:0019899">
    <property type="term" value="F:enzyme binding"/>
    <property type="evidence" value="ECO:0007669"/>
    <property type="project" value="UniProtKB-ARBA"/>
</dbReference>
<comment type="caution">
    <text evidence="7">The sequence shown here is derived from an EMBL/GenBank/DDBJ whole genome shotgun (WGS) entry which is preliminary data.</text>
</comment>
<dbReference type="InterPro" id="IPR036875">
    <property type="entry name" value="Znf_CCHC_sf"/>
</dbReference>
<dbReference type="SMART" id="SM00357">
    <property type="entry name" value="CSP"/>
    <property type="match status" value="1"/>
</dbReference>
<name>A0ABD2LI17_9BILA</name>
<dbReference type="Proteomes" id="UP001620626">
    <property type="component" value="Unassembled WGS sequence"/>
</dbReference>
<dbReference type="PRINTS" id="PR00050">
    <property type="entry name" value="COLDSHOCK"/>
</dbReference>
<dbReference type="EMBL" id="JBICBT010000413">
    <property type="protein sequence ID" value="KAL3114552.1"/>
    <property type="molecule type" value="Genomic_DNA"/>
</dbReference>
<dbReference type="PROSITE" id="PS51857">
    <property type="entry name" value="CSD_2"/>
    <property type="match status" value="1"/>
</dbReference>
<evidence type="ECO:0000256" key="5">
    <source>
        <dbReference type="SAM" id="Phobius"/>
    </source>
</evidence>
<dbReference type="InterPro" id="IPR002059">
    <property type="entry name" value="CSP_DNA-bd"/>
</dbReference>
<dbReference type="SUPFAM" id="SSF57756">
    <property type="entry name" value="Retrovirus zinc finger-like domains"/>
    <property type="match status" value="1"/>
</dbReference>
<reference evidence="7 8" key="1">
    <citation type="submission" date="2024-10" db="EMBL/GenBank/DDBJ databases">
        <authorList>
            <person name="Kim D."/>
        </authorList>
    </citation>
    <scope>NUCLEOTIDE SEQUENCE [LARGE SCALE GENOMIC DNA]</scope>
    <source>
        <strain evidence="7">BH-2024</strain>
    </source>
</reference>
<accession>A0ABD2LI17</accession>
<evidence type="ECO:0000256" key="1">
    <source>
        <dbReference type="ARBA" id="ARBA00004496"/>
    </source>
</evidence>
<gene>
    <name evidence="7" type="ORF">niasHT_014359</name>
</gene>
<comment type="subcellular location">
    <subcellularLocation>
        <location evidence="1">Cytoplasm</location>
    </subcellularLocation>
</comment>
<dbReference type="InterPro" id="IPR012340">
    <property type="entry name" value="NA-bd_OB-fold"/>
</dbReference>
<sequence length="347" mass="38303">MDFPAVGRSVATCPVDGGGHGLAAEFPICTDELFTAFLWLLREWGGGRGGGRVTPRQWRTDGPTEGVEKGGGTAAVVVDKLGKIVGVFCVCFDISLFLFIAVVANFTLSRFVSFWPLNCAVVHQERKVTTTDFVGEGSAEWRLKVPVPKAHELPSAGGESAHYEPRKPTEADFERYKTYVGQKWTGVCKWFNVSKGYGFIVPDMEEAKQHADDVFVHQSKLKMPEFRSLDEGEQVEFIVQLGKRGMEAAEVCGIGGAPLRGHRIHPLGKRKEKEIRCYNCGQYGRHKASQCKRMPQKNVKACYVCQSTAHLASECPNKEQQKKGGPTKERAPHGEEREGDAIAGEEQ</sequence>
<organism evidence="7 8">
    <name type="scientific">Heterodera trifolii</name>
    <dbReference type="NCBI Taxonomy" id="157864"/>
    <lineage>
        <taxon>Eukaryota</taxon>
        <taxon>Metazoa</taxon>
        <taxon>Ecdysozoa</taxon>
        <taxon>Nematoda</taxon>
        <taxon>Chromadorea</taxon>
        <taxon>Rhabditida</taxon>
        <taxon>Tylenchina</taxon>
        <taxon>Tylenchomorpha</taxon>
        <taxon>Tylenchoidea</taxon>
        <taxon>Heteroderidae</taxon>
        <taxon>Heteroderinae</taxon>
        <taxon>Heterodera</taxon>
    </lineage>
</organism>
<evidence type="ECO:0000313" key="7">
    <source>
        <dbReference type="EMBL" id="KAL3114552.1"/>
    </source>
</evidence>
<dbReference type="PANTHER" id="PTHR46109">
    <property type="entry name" value="PROTEIN LIN-28"/>
    <property type="match status" value="1"/>
</dbReference>
<dbReference type="GO" id="GO:0010629">
    <property type="term" value="P:negative regulation of gene expression"/>
    <property type="evidence" value="ECO:0007669"/>
    <property type="project" value="UniProtKB-ARBA"/>
</dbReference>
<dbReference type="Pfam" id="PF00313">
    <property type="entry name" value="CSD"/>
    <property type="match status" value="1"/>
</dbReference>
<keyword evidence="5" id="KW-0812">Transmembrane</keyword>
<evidence type="ECO:0000256" key="4">
    <source>
        <dbReference type="SAM" id="MobiDB-lite"/>
    </source>
</evidence>
<dbReference type="CDD" id="cd04458">
    <property type="entry name" value="CSP_CDS"/>
    <property type="match status" value="1"/>
</dbReference>
<keyword evidence="5" id="KW-1133">Transmembrane helix</keyword>
<dbReference type="InterPro" id="IPR011129">
    <property type="entry name" value="CSD"/>
</dbReference>
<dbReference type="AlphaFoldDB" id="A0ABD2LI17"/>
<evidence type="ECO:0000313" key="8">
    <source>
        <dbReference type="Proteomes" id="UP001620626"/>
    </source>
</evidence>
<evidence type="ECO:0000256" key="3">
    <source>
        <dbReference type="ARBA" id="ARBA00022490"/>
    </source>
</evidence>
<proteinExistence type="inferred from homology"/>
<dbReference type="PANTHER" id="PTHR46109:SF1">
    <property type="entry name" value="PROTEIN LIN-28 HOMOLOG"/>
    <property type="match status" value="1"/>
</dbReference>
<dbReference type="SMART" id="SM00343">
    <property type="entry name" value="ZnF_C2HC"/>
    <property type="match status" value="2"/>
</dbReference>
<dbReference type="SUPFAM" id="SSF50249">
    <property type="entry name" value="Nucleic acid-binding proteins"/>
    <property type="match status" value="1"/>
</dbReference>
<feature type="region of interest" description="Disordered" evidence="4">
    <location>
        <begin position="315"/>
        <end position="347"/>
    </location>
</feature>